<dbReference type="PANTHER" id="PTHR43157">
    <property type="entry name" value="PHOSPHATIDYLINOSITOL-GLYCAN BIOSYNTHESIS CLASS F PROTEIN-RELATED"/>
    <property type="match status" value="1"/>
</dbReference>
<proteinExistence type="predicted"/>
<name>A0ABQ8F9G2_9FUNG</name>
<dbReference type="SUPFAM" id="SSF51735">
    <property type="entry name" value="NAD(P)-binding Rossmann-fold domains"/>
    <property type="match status" value="1"/>
</dbReference>
<dbReference type="InterPro" id="IPR002347">
    <property type="entry name" value="SDR_fam"/>
</dbReference>
<dbReference type="Pfam" id="PF00106">
    <property type="entry name" value="adh_short"/>
    <property type="match status" value="1"/>
</dbReference>
<dbReference type="InterPro" id="IPR036291">
    <property type="entry name" value="NAD(P)-bd_dom_sf"/>
</dbReference>
<protein>
    <recommendedName>
        <fullName evidence="4">NAD(P)-binding protein</fullName>
    </recommendedName>
</protein>
<evidence type="ECO:0000256" key="1">
    <source>
        <dbReference type="ARBA" id="ARBA00023002"/>
    </source>
</evidence>
<sequence length="316" mass="34688">MSGPITYIKTGFTTDKIPDLTGKTAIVTGGNAGLGYETVLELTKKGAKVFMACRSEERARASIDKIHQITGKQSVEFLLLDLQDMKQTKAAALAFLAKDIPLDILVNNAGIMACPFALTKDGIETQMGTNHVGHFVFTTNLIPALKRAAPSRVVIVASHAYVFAPDYGIDFDKINVESQGSSWMRYGQSKLANILFARSLHKRFKDSGIFSYSLHPGVVHTELMRGPVNLYGLSSVLSVVSWMASWLKGILVLQADQGALTQLYLATSPDVLNEEHSGKYFIPFGKEPSECKPIAKDDDLADKLWEWSEKMVAEKL</sequence>
<reference evidence="2 3" key="1">
    <citation type="submission" date="2021-02" db="EMBL/GenBank/DDBJ databases">
        <title>Variation within the Batrachochytrium salamandrivorans European outbreak.</title>
        <authorList>
            <person name="Kelly M."/>
            <person name="Pasmans F."/>
            <person name="Shea T.P."/>
            <person name="Munoz J.F."/>
            <person name="Carranza S."/>
            <person name="Cuomo C.A."/>
            <person name="Martel A."/>
        </authorList>
    </citation>
    <scope>NUCLEOTIDE SEQUENCE [LARGE SCALE GENOMIC DNA]</scope>
    <source>
        <strain evidence="2 3">AMFP18/2</strain>
    </source>
</reference>
<organism evidence="2 3">
    <name type="scientific">Batrachochytrium salamandrivorans</name>
    <dbReference type="NCBI Taxonomy" id="1357716"/>
    <lineage>
        <taxon>Eukaryota</taxon>
        <taxon>Fungi</taxon>
        <taxon>Fungi incertae sedis</taxon>
        <taxon>Chytridiomycota</taxon>
        <taxon>Chytridiomycota incertae sedis</taxon>
        <taxon>Chytridiomycetes</taxon>
        <taxon>Rhizophydiales</taxon>
        <taxon>Rhizophydiales incertae sedis</taxon>
        <taxon>Batrachochytrium</taxon>
    </lineage>
</organism>
<evidence type="ECO:0000313" key="3">
    <source>
        <dbReference type="Proteomes" id="UP001648503"/>
    </source>
</evidence>
<evidence type="ECO:0000313" key="2">
    <source>
        <dbReference type="EMBL" id="KAH6594449.1"/>
    </source>
</evidence>
<keyword evidence="3" id="KW-1185">Reference proteome</keyword>
<keyword evidence="1" id="KW-0560">Oxidoreductase</keyword>
<gene>
    <name evidence="2" type="ORF">BASA50_006696</name>
</gene>
<accession>A0ABQ8F9G2</accession>
<comment type="caution">
    <text evidence="2">The sequence shown here is derived from an EMBL/GenBank/DDBJ whole genome shotgun (WGS) entry which is preliminary data.</text>
</comment>
<dbReference type="EMBL" id="JAFCIX010000335">
    <property type="protein sequence ID" value="KAH6594449.1"/>
    <property type="molecule type" value="Genomic_DNA"/>
</dbReference>
<dbReference type="CDD" id="cd05327">
    <property type="entry name" value="retinol-DH_like_SDR_c_like"/>
    <property type="match status" value="1"/>
</dbReference>
<dbReference type="Proteomes" id="UP001648503">
    <property type="component" value="Unassembled WGS sequence"/>
</dbReference>
<dbReference type="Gene3D" id="3.40.50.720">
    <property type="entry name" value="NAD(P)-binding Rossmann-like Domain"/>
    <property type="match status" value="1"/>
</dbReference>
<dbReference type="PANTHER" id="PTHR43157:SF31">
    <property type="entry name" value="PHOSPHATIDYLINOSITOL-GLYCAN BIOSYNTHESIS CLASS F PROTEIN"/>
    <property type="match status" value="1"/>
</dbReference>
<dbReference type="PRINTS" id="PR00081">
    <property type="entry name" value="GDHRDH"/>
</dbReference>
<evidence type="ECO:0008006" key="4">
    <source>
        <dbReference type="Google" id="ProtNLM"/>
    </source>
</evidence>